<dbReference type="InterPro" id="IPR001810">
    <property type="entry name" value="F-box_dom"/>
</dbReference>
<feature type="domain" description="F-box" evidence="2">
    <location>
        <begin position="12"/>
        <end position="53"/>
    </location>
</feature>
<dbReference type="InParanoid" id="A0A1Y2FYE5"/>
<organism evidence="3 4">
    <name type="scientific">Leucosporidium creatinivorum</name>
    <dbReference type="NCBI Taxonomy" id="106004"/>
    <lineage>
        <taxon>Eukaryota</taxon>
        <taxon>Fungi</taxon>
        <taxon>Dikarya</taxon>
        <taxon>Basidiomycota</taxon>
        <taxon>Pucciniomycotina</taxon>
        <taxon>Microbotryomycetes</taxon>
        <taxon>Leucosporidiales</taxon>
        <taxon>Leucosporidium</taxon>
    </lineage>
</organism>
<evidence type="ECO:0000259" key="2">
    <source>
        <dbReference type="Pfam" id="PF00646"/>
    </source>
</evidence>
<evidence type="ECO:0000313" key="4">
    <source>
        <dbReference type="Proteomes" id="UP000193467"/>
    </source>
</evidence>
<dbReference type="Pfam" id="PF00646">
    <property type="entry name" value="F-box"/>
    <property type="match status" value="1"/>
</dbReference>
<dbReference type="CDD" id="cd09917">
    <property type="entry name" value="F-box_SF"/>
    <property type="match status" value="1"/>
</dbReference>
<feature type="region of interest" description="Disordered" evidence="1">
    <location>
        <begin position="117"/>
        <end position="147"/>
    </location>
</feature>
<keyword evidence="4" id="KW-1185">Reference proteome</keyword>
<evidence type="ECO:0000313" key="3">
    <source>
        <dbReference type="EMBL" id="ORY88346.1"/>
    </source>
</evidence>
<sequence length="230" mass="25383">MTSCSASGYPPLLRLPQDIWLQILLEYELGYFDLLRLSGVNRAFNDLLQSPSLSSLLFRSALPSSPLPPNIRINLHPILSLSSLAITSSSNAKLYSFDEINPCDSTTHYPSQLSARLEKATSPPTSRLQLRGVGPRPSILESPEPGRPVSVEDVIQACAELFSSSFTAEELYDNDDLSDEGDAEELQATGKSYLEALEWGRDAVFWEGWREPLWVDEEGEVVLKALPLGS</sequence>
<comment type="caution">
    <text evidence="3">The sequence shown here is derived from an EMBL/GenBank/DDBJ whole genome shotgun (WGS) entry which is preliminary data.</text>
</comment>
<gene>
    <name evidence="3" type="ORF">BCR35DRAFT_351152</name>
</gene>
<dbReference type="EMBL" id="MCGR01000011">
    <property type="protein sequence ID" value="ORY88346.1"/>
    <property type="molecule type" value="Genomic_DNA"/>
</dbReference>
<evidence type="ECO:0000256" key="1">
    <source>
        <dbReference type="SAM" id="MobiDB-lite"/>
    </source>
</evidence>
<name>A0A1Y2FYE5_9BASI</name>
<dbReference type="Proteomes" id="UP000193467">
    <property type="component" value="Unassembled WGS sequence"/>
</dbReference>
<dbReference type="AlphaFoldDB" id="A0A1Y2FYE5"/>
<proteinExistence type="predicted"/>
<dbReference type="SUPFAM" id="SSF81383">
    <property type="entry name" value="F-box domain"/>
    <property type="match status" value="1"/>
</dbReference>
<dbReference type="InterPro" id="IPR036047">
    <property type="entry name" value="F-box-like_dom_sf"/>
</dbReference>
<reference evidence="3 4" key="1">
    <citation type="submission" date="2016-07" db="EMBL/GenBank/DDBJ databases">
        <title>Pervasive Adenine N6-methylation of Active Genes in Fungi.</title>
        <authorList>
            <consortium name="DOE Joint Genome Institute"/>
            <person name="Mondo S.J."/>
            <person name="Dannebaum R.O."/>
            <person name="Kuo R.C."/>
            <person name="Labutti K."/>
            <person name="Haridas S."/>
            <person name="Kuo A."/>
            <person name="Salamov A."/>
            <person name="Ahrendt S.R."/>
            <person name="Lipzen A."/>
            <person name="Sullivan W."/>
            <person name="Andreopoulos W.B."/>
            <person name="Clum A."/>
            <person name="Lindquist E."/>
            <person name="Daum C."/>
            <person name="Ramamoorthy G.K."/>
            <person name="Gryganskyi A."/>
            <person name="Culley D."/>
            <person name="Magnuson J.K."/>
            <person name="James T.Y."/>
            <person name="O'Malley M.A."/>
            <person name="Stajich J.E."/>
            <person name="Spatafora J.W."/>
            <person name="Visel A."/>
            <person name="Grigoriev I.V."/>
        </authorList>
    </citation>
    <scope>NUCLEOTIDE SEQUENCE [LARGE SCALE GENOMIC DNA]</scope>
    <source>
        <strain evidence="3 4">62-1032</strain>
    </source>
</reference>
<protein>
    <recommendedName>
        <fullName evidence="2">F-box domain-containing protein</fullName>
    </recommendedName>
</protein>
<accession>A0A1Y2FYE5</accession>